<evidence type="ECO:0000313" key="5">
    <source>
        <dbReference type="Proteomes" id="UP000621447"/>
    </source>
</evidence>
<dbReference type="EMBL" id="JABULH010000005">
    <property type="protein sequence ID" value="NTS65892.1"/>
    <property type="molecule type" value="Genomic_DNA"/>
</dbReference>
<proteinExistence type="inferred from homology"/>
<evidence type="ECO:0000313" key="4">
    <source>
        <dbReference type="EMBL" id="NTS65892.1"/>
    </source>
</evidence>
<evidence type="ECO:0000256" key="2">
    <source>
        <dbReference type="ARBA" id="ARBA00023169"/>
    </source>
</evidence>
<reference evidence="4 5" key="1">
    <citation type="submission" date="2020-06" db="EMBL/GenBank/DDBJ databases">
        <title>Sphingomonas hominis sp. nov., a member of the Sphingomonas, isolated from the hair of a 22-year-old girl.</title>
        <authorList>
            <person name="Zhang D.-F."/>
            <person name="Cui X.-W."/>
        </authorList>
    </citation>
    <scope>NUCLEOTIDE SEQUENCE [LARGE SCALE GENOMIC DNA]</scope>
    <source>
        <strain evidence="4 5">HHU CXW</strain>
    </source>
</reference>
<comment type="similarity">
    <text evidence="1">Belongs to the bacterial sugar transferase family.</text>
</comment>
<evidence type="ECO:0000256" key="1">
    <source>
        <dbReference type="ARBA" id="ARBA00006464"/>
    </source>
</evidence>
<feature type="domain" description="Bacterial sugar transferase" evidence="3">
    <location>
        <begin position="2"/>
        <end position="168"/>
    </location>
</feature>
<dbReference type="PANTHER" id="PTHR30576:SF0">
    <property type="entry name" value="UNDECAPRENYL-PHOSPHATE N-ACETYLGALACTOSAMINYL 1-PHOSPHATE TRANSFERASE-RELATED"/>
    <property type="match status" value="1"/>
</dbReference>
<name>A0ABX2JS54_9SPHN</name>
<dbReference type="InterPro" id="IPR003362">
    <property type="entry name" value="Bact_transf"/>
</dbReference>
<comment type="caution">
    <text evidence="4">The sequence shown here is derived from an EMBL/GenBank/DDBJ whole genome shotgun (WGS) entry which is preliminary data.</text>
</comment>
<dbReference type="GO" id="GO:0016740">
    <property type="term" value="F:transferase activity"/>
    <property type="evidence" value="ECO:0007669"/>
    <property type="project" value="UniProtKB-KW"/>
</dbReference>
<dbReference type="PANTHER" id="PTHR30576">
    <property type="entry name" value="COLANIC BIOSYNTHESIS UDP-GLUCOSE LIPID CARRIER TRANSFERASE"/>
    <property type="match status" value="1"/>
</dbReference>
<keyword evidence="5" id="KW-1185">Reference proteome</keyword>
<keyword evidence="4" id="KW-0808">Transferase</keyword>
<evidence type="ECO:0000259" key="3">
    <source>
        <dbReference type="Pfam" id="PF02397"/>
    </source>
</evidence>
<accession>A0ABX2JS54</accession>
<organism evidence="4 5">
    <name type="scientific">Sphingomonas hominis</name>
    <dbReference type="NCBI Taxonomy" id="2741495"/>
    <lineage>
        <taxon>Bacteria</taxon>
        <taxon>Pseudomonadati</taxon>
        <taxon>Pseudomonadota</taxon>
        <taxon>Alphaproteobacteria</taxon>
        <taxon>Sphingomonadales</taxon>
        <taxon>Sphingomonadaceae</taxon>
        <taxon>Sphingomonas</taxon>
    </lineage>
</organism>
<sequence>MLVTIAVVIKATSRGPVFFVQPRVGYRGKPFRMWKFRTMVNRPATQAELEAAKTLDGDPRITAPGRFLRRSRLDELPQLWNVLRGQMSWIGPRPEALPLSRWYQSEIPFYRYRHIVRPGITGWAQVSQGHVLEIEDVMKKLSYDFFYISNFSPWIDLLIVVRTIKTMLTGFGSR</sequence>
<dbReference type="Proteomes" id="UP000621447">
    <property type="component" value="Unassembled WGS sequence"/>
</dbReference>
<gene>
    <name evidence="4" type="ORF">HRV97_12055</name>
</gene>
<protein>
    <submittedName>
        <fullName evidence="4">Sugar transferase</fullName>
    </submittedName>
</protein>
<keyword evidence="2" id="KW-0270">Exopolysaccharide synthesis</keyword>
<dbReference type="Pfam" id="PF02397">
    <property type="entry name" value="Bac_transf"/>
    <property type="match status" value="1"/>
</dbReference>